<evidence type="ECO:0000256" key="1">
    <source>
        <dbReference type="ARBA" id="ARBA00004141"/>
    </source>
</evidence>
<evidence type="ECO:0000256" key="5">
    <source>
        <dbReference type="ARBA" id="ARBA00023136"/>
    </source>
</evidence>
<comment type="subcellular location">
    <subcellularLocation>
        <location evidence="1">Membrane</location>
        <topology evidence="1">Multi-pass membrane protein</topology>
    </subcellularLocation>
</comment>
<accession>A0A317N022</accession>
<name>A0A317N022_9GAMM</name>
<feature type="transmembrane region" description="Helical" evidence="6">
    <location>
        <begin position="394"/>
        <end position="413"/>
    </location>
</feature>
<evidence type="ECO:0000256" key="3">
    <source>
        <dbReference type="ARBA" id="ARBA00022692"/>
    </source>
</evidence>
<dbReference type="EMBL" id="QGTJ01000001">
    <property type="protein sequence ID" value="PWV65921.1"/>
    <property type="molecule type" value="Genomic_DNA"/>
</dbReference>
<evidence type="ECO:0000313" key="8">
    <source>
        <dbReference type="EMBL" id="PWV65921.1"/>
    </source>
</evidence>
<feature type="domain" description="Citrate transporter-like" evidence="7">
    <location>
        <begin position="46"/>
        <end position="402"/>
    </location>
</feature>
<dbReference type="OrthoDB" id="5460483at2"/>
<feature type="transmembrane region" description="Helical" evidence="6">
    <location>
        <begin position="85"/>
        <end position="103"/>
    </location>
</feature>
<sequence length="463" mass="48450">MPVSLLLRVLPVVVLTLVALAVAVWPPAGLTPATAHALPLVIGAVALWATGLLPEYLTALLFFLVAALFALAPPTVIFAGFSSTAFWLVFSGLVFGAALRHTGLDQRLGGALAALLARHCAGHYGRLIGGVVVAGVLLGFLVPSSLSRAVLLVPIVLAVADRFGFEPGRRGRTGMVLAAAFGCHLPTFAILPANVPNLVLSGAAETQYHYVLSYGSYLWLHFPLLGLLKAGVLIVLIVRLFPDHCPQQLDSPARGMPLSAAERRLLGLLLASLALWMSDFIHHISPAWVGLGAALICLWPGSGLVPKGVVSQLNYGALFFIAGILGLGAVVAHSGLGRLIADGVEHVIAFAPNQPAANFAGLTALGLAVALVTTLPGVPAVLTPLAGRLAELTGWSVEAMLMSQVLAFSTLLLPYQSAPLVVGMQLGGERLGAAVRVTLSSAAITLLLLLPLDYFWWRWLGWI</sequence>
<gene>
    <name evidence="8" type="ORF">C7443_101407</name>
</gene>
<dbReference type="GO" id="GO:0022857">
    <property type="term" value="F:transmembrane transporter activity"/>
    <property type="evidence" value="ECO:0007669"/>
    <property type="project" value="UniProtKB-ARBA"/>
</dbReference>
<feature type="transmembrane region" description="Helical" evidence="6">
    <location>
        <begin position="287"/>
        <end position="305"/>
    </location>
</feature>
<proteinExistence type="predicted"/>
<dbReference type="PANTHER" id="PTHR10283:SF82">
    <property type="entry name" value="SOLUTE CARRIER FAMILY 13 MEMBER 2"/>
    <property type="match status" value="1"/>
</dbReference>
<keyword evidence="5 6" id="KW-0472">Membrane</keyword>
<feature type="transmembrane region" description="Helical" evidence="6">
    <location>
        <begin position="124"/>
        <end position="142"/>
    </location>
</feature>
<feature type="transmembrane region" description="Helical" evidence="6">
    <location>
        <begin position="433"/>
        <end position="457"/>
    </location>
</feature>
<feature type="transmembrane region" description="Helical" evidence="6">
    <location>
        <begin position="317"/>
        <end position="336"/>
    </location>
</feature>
<keyword evidence="9" id="KW-1185">Reference proteome</keyword>
<dbReference type="Pfam" id="PF03600">
    <property type="entry name" value="CitMHS"/>
    <property type="match status" value="1"/>
</dbReference>
<dbReference type="GO" id="GO:0005886">
    <property type="term" value="C:plasma membrane"/>
    <property type="evidence" value="ECO:0007669"/>
    <property type="project" value="TreeGrafter"/>
</dbReference>
<evidence type="ECO:0000313" key="9">
    <source>
        <dbReference type="Proteomes" id="UP000246569"/>
    </source>
</evidence>
<dbReference type="Proteomes" id="UP000246569">
    <property type="component" value="Unassembled WGS sequence"/>
</dbReference>
<keyword evidence="3 6" id="KW-0812">Transmembrane</keyword>
<dbReference type="InterPro" id="IPR004680">
    <property type="entry name" value="Cit_transptr-like_dom"/>
</dbReference>
<feature type="transmembrane region" description="Helical" evidence="6">
    <location>
        <begin position="356"/>
        <end position="382"/>
    </location>
</feature>
<feature type="transmembrane region" description="Helical" evidence="6">
    <location>
        <begin position="219"/>
        <end position="242"/>
    </location>
</feature>
<dbReference type="PANTHER" id="PTHR10283">
    <property type="entry name" value="SOLUTE CARRIER FAMILY 13 MEMBER"/>
    <property type="match status" value="1"/>
</dbReference>
<reference evidence="8 9" key="1">
    <citation type="submission" date="2018-05" db="EMBL/GenBank/DDBJ databases">
        <title>Genomic Encyclopedia of Type Strains, Phase IV (KMG-IV): sequencing the most valuable type-strain genomes for metagenomic binning, comparative biology and taxonomic classification.</title>
        <authorList>
            <person name="Goeker M."/>
        </authorList>
    </citation>
    <scope>NUCLEOTIDE SEQUENCE [LARGE SCALE GENOMIC DNA]</scope>
    <source>
        <strain evidence="8 9">DSM 23606</strain>
    </source>
</reference>
<keyword evidence="2" id="KW-0813">Transport</keyword>
<evidence type="ECO:0000259" key="7">
    <source>
        <dbReference type="Pfam" id="PF03600"/>
    </source>
</evidence>
<organism evidence="8 9">
    <name type="scientific">Plasticicumulans acidivorans</name>
    <dbReference type="NCBI Taxonomy" id="886464"/>
    <lineage>
        <taxon>Bacteria</taxon>
        <taxon>Pseudomonadati</taxon>
        <taxon>Pseudomonadota</taxon>
        <taxon>Gammaproteobacteria</taxon>
        <taxon>Candidatus Competibacteraceae</taxon>
        <taxon>Plasticicumulans</taxon>
    </lineage>
</organism>
<dbReference type="RefSeq" id="WP_110016902.1">
    <property type="nucleotide sequence ID" value="NZ_QGTJ01000001.1"/>
</dbReference>
<evidence type="ECO:0000256" key="2">
    <source>
        <dbReference type="ARBA" id="ARBA00022448"/>
    </source>
</evidence>
<feature type="transmembrane region" description="Helical" evidence="6">
    <location>
        <begin position="177"/>
        <end position="199"/>
    </location>
</feature>
<keyword evidence="4 6" id="KW-1133">Transmembrane helix</keyword>
<protein>
    <submittedName>
        <fullName evidence="8">Di/tricarboxylate transporter</fullName>
    </submittedName>
</protein>
<dbReference type="AlphaFoldDB" id="A0A317N022"/>
<evidence type="ECO:0000256" key="6">
    <source>
        <dbReference type="SAM" id="Phobius"/>
    </source>
</evidence>
<evidence type="ECO:0000256" key="4">
    <source>
        <dbReference type="ARBA" id="ARBA00022989"/>
    </source>
</evidence>
<comment type="caution">
    <text evidence="8">The sequence shown here is derived from an EMBL/GenBank/DDBJ whole genome shotgun (WGS) entry which is preliminary data.</text>
</comment>